<proteinExistence type="predicted"/>
<gene>
    <name evidence="3" type="ORF">IDM40_10055</name>
</gene>
<feature type="transmembrane region" description="Helical" evidence="2">
    <location>
        <begin position="43"/>
        <end position="62"/>
    </location>
</feature>
<accession>A0ABR9P5C8</accession>
<protein>
    <submittedName>
        <fullName evidence="3">DUF4191 domain-containing protein</fullName>
    </submittedName>
</protein>
<keyword evidence="4" id="KW-1185">Reference proteome</keyword>
<dbReference type="InterPro" id="IPR025445">
    <property type="entry name" value="DUF4191"/>
</dbReference>
<dbReference type="Proteomes" id="UP000806528">
    <property type="component" value="Unassembled WGS sequence"/>
</dbReference>
<keyword evidence="2" id="KW-0812">Transmembrane</keyword>
<feature type="transmembrane region" description="Helical" evidence="2">
    <location>
        <begin position="68"/>
        <end position="87"/>
    </location>
</feature>
<feature type="region of interest" description="Disordered" evidence="1">
    <location>
        <begin position="214"/>
        <end position="241"/>
    </location>
</feature>
<evidence type="ECO:0000256" key="2">
    <source>
        <dbReference type="SAM" id="Phobius"/>
    </source>
</evidence>
<evidence type="ECO:0000256" key="1">
    <source>
        <dbReference type="SAM" id="MobiDB-lite"/>
    </source>
</evidence>
<dbReference type="Pfam" id="PF13829">
    <property type="entry name" value="DUF4191"/>
    <property type="match status" value="1"/>
</dbReference>
<evidence type="ECO:0000313" key="4">
    <source>
        <dbReference type="Proteomes" id="UP000806528"/>
    </source>
</evidence>
<comment type="caution">
    <text evidence="3">The sequence shown here is derived from an EMBL/GenBank/DDBJ whole genome shotgun (WGS) entry which is preliminary data.</text>
</comment>
<reference evidence="3 4" key="1">
    <citation type="submission" date="2020-09" db="EMBL/GenBank/DDBJ databases">
        <title>Diversity and distribution of actinomycetes associated with coral in the coast of Hainan.</title>
        <authorList>
            <person name="Li F."/>
        </authorList>
    </citation>
    <scope>NUCLEOTIDE SEQUENCE [LARGE SCALE GENOMIC DNA]</scope>
    <source>
        <strain evidence="3 4">HNM0947</strain>
    </source>
</reference>
<feature type="region of interest" description="Disordered" evidence="1">
    <location>
        <begin position="1"/>
        <end position="22"/>
    </location>
</feature>
<dbReference type="EMBL" id="JADBGI010000007">
    <property type="protein sequence ID" value="MBE2999040.1"/>
    <property type="molecule type" value="Genomic_DNA"/>
</dbReference>
<dbReference type="RefSeq" id="WP_193121674.1">
    <property type="nucleotide sequence ID" value="NZ_JADBGI010000007.1"/>
</dbReference>
<name>A0ABR9P5C8_9ACTN</name>
<keyword evidence="2" id="KW-1133">Transmembrane helix</keyword>
<sequence>MAKKPKGSEKTTNAQGGAEKEPGRLKQMGMVAKIVRQQSPRTIPLAIAVGLVILAVFVGIGIWTGSWILWPLTGLPLAILVGFIMFTRAAQRVQYQMLDGRMGAGMVILQNMRGNWAVEPGVTANKQMDVVHRVVGRPGVVLVGEGDPGRLRQLIAGEKKRVARVAHDTPIYDVKVGNGEEQVPVSKLQKTLVKLPRNLDKAGTAELNYRLKALPSQTQMPKGPMPKGAKLPKGMRGQTGA</sequence>
<organism evidence="3 4">
    <name type="scientific">Nocardiopsis coralli</name>
    <dbReference type="NCBI Taxonomy" id="2772213"/>
    <lineage>
        <taxon>Bacteria</taxon>
        <taxon>Bacillati</taxon>
        <taxon>Actinomycetota</taxon>
        <taxon>Actinomycetes</taxon>
        <taxon>Streptosporangiales</taxon>
        <taxon>Nocardiopsidaceae</taxon>
        <taxon>Nocardiopsis</taxon>
    </lineage>
</organism>
<keyword evidence="2" id="KW-0472">Membrane</keyword>
<evidence type="ECO:0000313" key="3">
    <source>
        <dbReference type="EMBL" id="MBE2999040.1"/>
    </source>
</evidence>